<dbReference type="EMBL" id="JBHLTS010000053">
    <property type="protein sequence ID" value="MFC0516370.1"/>
    <property type="molecule type" value="Genomic_DNA"/>
</dbReference>
<evidence type="ECO:0000313" key="9">
    <source>
        <dbReference type="EMBL" id="MFC0516370.1"/>
    </source>
</evidence>
<keyword evidence="2" id="KW-1003">Cell membrane</keyword>
<feature type="transmembrane region" description="Helical" evidence="6">
    <location>
        <begin position="21"/>
        <end position="42"/>
    </location>
</feature>
<protein>
    <submittedName>
        <fullName evidence="9">ABC transporter permease</fullName>
    </submittedName>
</protein>
<feature type="domain" description="ABC3 transporter permease C-terminal" evidence="7">
    <location>
        <begin position="677"/>
        <end position="786"/>
    </location>
</feature>
<comment type="caution">
    <text evidence="9">The sequence shown here is derived from an EMBL/GenBank/DDBJ whole genome shotgun (WGS) entry which is preliminary data.</text>
</comment>
<feature type="transmembrane region" description="Helical" evidence="6">
    <location>
        <begin position="718"/>
        <end position="742"/>
    </location>
</feature>
<feature type="domain" description="MacB-like periplasmic core" evidence="8">
    <location>
        <begin position="20"/>
        <end position="244"/>
    </location>
</feature>
<feature type="transmembrane region" description="Helical" evidence="6">
    <location>
        <begin position="428"/>
        <end position="448"/>
    </location>
</feature>
<dbReference type="InterPro" id="IPR050250">
    <property type="entry name" value="Macrolide_Exporter_MacB"/>
</dbReference>
<dbReference type="PANTHER" id="PTHR30572">
    <property type="entry name" value="MEMBRANE COMPONENT OF TRANSPORTER-RELATED"/>
    <property type="match status" value="1"/>
</dbReference>
<evidence type="ECO:0000256" key="1">
    <source>
        <dbReference type="ARBA" id="ARBA00004651"/>
    </source>
</evidence>
<feature type="transmembrane region" description="Helical" evidence="6">
    <location>
        <begin position="674"/>
        <end position="697"/>
    </location>
</feature>
<evidence type="ECO:0000256" key="4">
    <source>
        <dbReference type="ARBA" id="ARBA00022989"/>
    </source>
</evidence>
<evidence type="ECO:0000259" key="8">
    <source>
        <dbReference type="Pfam" id="PF12704"/>
    </source>
</evidence>
<evidence type="ECO:0000256" key="5">
    <source>
        <dbReference type="ARBA" id="ARBA00023136"/>
    </source>
</evidence>
<keyword evidence="4 6" id="KW-1133">Transmembrane helix</keyword>
<reference evidence="9 10" key="1">
    <citation type="submission" date="2024-09" db="EMBL/GenBank/DDBJ databases">
        <authorList>
            <person name="Sun Q."/>
            <person name="Mori K."/>
        </authorList>
    </citation>
    <scope>NUCLEOTIDE SEQUENCE [LARGE SCALE GENOMIC DNA]</scope>
    <source>
        <strain evidence="9 10">NCAIM B.02415</strain>
    </source>
</reference>
<feature type="transmembrane region" description="Helical" evidence="6">
    <location>
        <begin position="378"/>
        <end position="396"/>
    </location>
</feature>
<name>A0ABV6LA71_9SPHI</name>
<keyword evidence="3 6" id="KW-0812">Transmembrane</keyword>
<gene>
    <name evidence="9" type="ORF">ACFFGT_19340</name>
</gene>
<proteinExistence type="predicted"/>
<comment type="subcellular location">
    <subcellularLocation>
        <location evidence="1">Cell membrane</location>
        <topology evidence="1">Multi-pass membrane protein</topology>
    </subcellularLocation>
</comment>
<dbReference type="Pfam" id="PF02687">
    <property type="entry name" value="FtsX"/>
    <property type="match status" value="2"/>
</dbReference>
<evidence type="ECO:0000313" key="10">
    <source>
        <dbReference type="Proteomes" id="UP001589828"/>
    </source>
</evidence>
<keyword evidence="5 6" id="KW-0472">Membrane</keyword>
<sequence>MIRNYLKIAWRNMLRNRVYSALNIVGLATGMAVALLIGLWVFNQYSYDRFLPNYSQAYAVKVNYTNPHDGTRTQDMLPIPLADVLRNTIPGIRHVAEADFIDFPARDFLVGDKKLMVNGGTVGADFLKIFQYPLIKGEVSTVLKDPYSIVIDESTAKALFGNDEPINKTIRIDNRHDVKVTGVMKDFPANASMQFHFLMPFSYAEQTEDWVKNSRTQWENNSYQIFVGLQPGVTDTQIAAKIKKLIWQYNPVSRPFKPEVFLYPIKDWHLYSDFKNGKAAGGFIDYVWMFGIIGALVLLIACINFVNLSTARSEKRAREVGVRKAIGSQRRDLIFQFLTESILLTFAAFLLSIVLVQLTLPWFNELTGGLVQIPYQSPVFWCIMISYVLVTGLLAGSRPAFYLSAFNPVKVLKGSIRIGKGAALPRKILVVLQFSCSVAFIISTVIIYQQVQHAKDRPTGYNADRLISTFMTRDLAGHYDALKNDLLASGMIESITRASSPLTNIGWHTGIENWPGQNAGELKINVGAVIVDDNYFKTVDMKLLQGQSFSANPKADTANIIVNESAVKRMGLKDPVNQLINFSGITGPSRIIGVVKDALMGSPFTPVEPTVFTRTQDFSSQVIYRLTAGVSPHTAIERVGKIFDKYNPAYPFTYAFVNEAYDHKFNLETLVGKLAGVFAGLAIFVSCLGLFGLAAYVAEQRTKEIAVRKVLGASITRVWVLLSGDFILLVAISCIIASPVAFYFLSNWLQKYDYRISIGPGVFILSGLAAIGLTLITISFQAIKAALANPVRSLRSE</sequence>
<feature type="transmembrane region" description="Helical" evidence="6">
    <location>
        <begin position="286"/>
        <end position="308"/>
    </location>
</feature>
<dbReference type="RefSeq" id="WP_377024156.1">
    <property type="nucleotide sequence ID" value="NZ_JBHLTS010000053.1"/>
</dbReference>
<evidence type="ECO:0000256" key="6">
    <source>
        <dbReference type="SAM" id="Phobius"/>
    </source>
</evidence>
<evidence type="ECO:0000256" key="3">
    <source>
        <dbReference type="ARBA" id="ARBA00022692"/>
    </source>
</evidence>
<feature type="transmembrane region" description="Helical" evidence="6">
    <location>
        <begin position="762"/>
        <end position="787"/>
    </location>
</feature>
<evidence type="ECO:0000256" key="2">
    <source>
        <dbReference type="ARBA" id="ARBA00022475"/>
    </source>
</evidence>
<dbReference type="InterPro" id="IPR003838">
    <property type="entry name" value="ABC3_permease_C"/>
</dbReference>
<dbReference type="InterPro" id="IPR025857">
    <property type="entry name" value="MacB_PCD"/>
</dbReference>
<evidence type="ECO:0000259" key="7">
    <source>
        <dbReference type="Pfam" id="PF02687"/>
    </source>
</evidence>
<organism evidence="9 10">
    <name type="scientific">Mucilaginibacter angelicae</name>
    <dbReference type="NCBI Taxonomy" id="869718"/>
    <lineage>
        <taxon>Bacteria</taxon>
        <taxon>Pseudomonadati</taxon>
        <taxon>Bacteroidota</taxon>
        <taxon>Sphingobacteriia</taxon>
        <taxon>Sphingobacteriales</taxon>
        <taxon>Sphingobacteriaceae</taxon>
        <taxon>Mucilaginibacter</taxon>
    </lineage>
</organism>
<accession>A0ABV6LA71</accession>
<keyword evidence="10" id="KW-1185">Reference proteome</keyword>
<feature type="domain" description="MacB-like periplasmic core" evidence="8">
    <location>
        <begin position="437"/>
        <end position="640"/>
    </location>
</feature>
<feature type="transmembrane region" description="Helical" evidence="6">
    <location>
        <begin position="333"/>
        <end position="358"/>
    </location>
</feature>
<dbReference type="Pfam" id="PF12704">
    <property type="entry name" value="MacB_PCD"/>
    <property type="match status" value="2"/>
</dbReference>
<feature type="domain" description="ABC3 transporter permease C-terminal" evidence="7">
    <location>
        <begin position="292"/>
        <end position="402"/>
    </location>
</feature>
<dbReference type="PANTHER" id="PTHR30572:SF18">
    <property type="entry name" value="ABC-TYPE MACROLIDE FAMILY EXPORT SYSTEM PERMEASE COMPONENT 2"/>
    <property type="match status" value="1"/>
</dbReference>
<dbReference type="Proteomes" id="UP001589828">
    <property type="component" value="Unassembled WGS sequence"/>
</dbReference>